<evidence type="ECO:0000313" key="2">
    <source>
        <dbReference type="EMBL" id="KAJ1211598.1"/>
    </source>
</evidence>
<keyword evidence="3" id="KW-1185">Reference proteome</keyword>
<protein>
    <submittedName>
        <fullName evidence="2">Uncharacterized protein</fullName>
    </submittedName>
</protein>
<sequence length="54" mass="5249">TGGEELQPGQSEGAAGTVGPGRTVGQREGTSVPGQDSGTVRGDTPAKICPRAGL</sequence>
<dbReference type="AlphaFoldDB" id="A0AAV7WGA1"/>
<gene>
    <name evidence="2" type="ORF">NDU88_006956</name>
</gene>
<organism evidence="2 3">
    <name type="scientific">Pleurodeles waltl</name>
    <name type="common">Iberian ribbed newt</name>
    <dbReference type="NCBI Taxonomy" id="8319"/>
    <lineage>
        <taxon>Eukaryota</taxon>
        <taxon>Metazoa</taxon>
        <taxon>Chordata</taxon>
        <taxon>Craniata</taxon>
        <taxon>Vertebrata</taxon>
        <taxon>Euteleostomi</taxon>
        <taxon>Amphibia</taxon>
        <taxon>Batrachia</taxon>
        <taxon>Caudata</taxon>
        <taxon>Salamandroidea</taxon>
        <taxon>Salamandridae</taxon>
        <taxon>Pleurodelinae</taxon>
        <taxon>Pleurodeles</taxon>
    </lineage>
</organism>
<feature type="non-terminal residue" evidence="2">
    <location>
        <position position="1"/>
    </location>
</feature>
<feature type="non-terminal residue" evidence="2">
    <location>
        <position position="54"/>
    </location>
</feature>
<proteinExistence type="predicted"/>
<evidence type="ECO:0000256" key="1">
    <source>
        <dbReference type="SAM" id="MobiDB-lite"/>
    </source>
</evidence>
<reference evidence="2" key="1">
    <citation type="journal article" date="2022" name="bioRxiv">
        <title>Sequencing and chromosome-scale assembly of the giantPleurodeles waltlgenome.</title>
        <authorList>
            <person name="Brown T."/>
            <person name="Elewa A."/>
            <person name="Iarovenko S."/>
            <person name="Subramanian E."/>
            <person name="Araus A.J."/>
            <person name="Petzold A."/>
            <person name="Susuki M."/>
            <person name="Suzuki K.-i.T."/>
            <person name="Hayashi T."/>
            <person name="Toyoda A."/>
            <person name="Oliveira C."/>
            <person name="Osipova E."/>
            <person name="Leigh N.D."/>
            <person name="Simon A."/>
            <person name="Yun M.H."/>
        </authorList>
    </citation>
    <scope>NUCLEOTIDE SEQUENCE</scope>
    <source>
        <strain evidence="2">20211129_DDA</strain>
        <tissue evidence="2">Liver</tissue>
    </source>
</reference>
<comment type="caution">
    <text evidence="2">The sequence shown here is derived from an EMBL/GenBank/DDBJ whole genome shotgun (WGS) entry which is preliminary data.</text>
</comment>
<feature type="compositionally biased region" description="Polar residues" evidence="1">
    <location>
        <begin position="28"/>
        <end position="38"/>
    </location>
</feature>
<evidence type="ECO:0000313" key="3">
    <source>
        <dbReference type="Proteomes" id="UP001066276"/>
    </source>
</evidence>
<name>A0AAV7WGA1_PLEWA</name>
<feature type="region of interest" description="Disordered" evidence="1">
    <location>
        <begin position="1"/>
        <end position="54"/>
    </location>
</feature>
<dbReference type="Proteomes" id="UP001066276">
    <property type="component" value="Chromosome 1_2"/>
</dbReference>
<accession>A0AAV7WGA1</accession>
<dbReference type="EMBL" id="JANPWB010000002">
    <property type="protein sequence ID" value="KAJ1211598.1"/>
    <property type="molecule type" value="Genomic_DNA"/>
</dbReference>